<name>D8R4Y4_SELML</name>
<proteinExistence type="inferred from homology"/>
<dbReference type="GO" id="GO:0046872">
    <property type="term" value="F:metal ion binding"/>
    <property type="evidence" value="ECO:0007669"/>
    <property type="project" value="UniProtKB-KW"/>
</dbReference>
<keyword evidence="3" id="KW-0934">Plastid</keyword>
<dbReference type="GO" id="GO:0042586">
    <property type="term" value="F:peptide deformylase activity"/>
    <property type="evidence" value="ECO:0007669"/>
    <property type="project" value="UniProtKB-EC"/>
</dbReference>
<keyword evidence="6" id="KW-1185">Reference proteome</keyword>
<feature type="region of interest" description="Disordered" evidence="4">
    <location>
        <begin position="277"/>
        <end position="318"/>
    </location>
</feature>
<gene>
    <name evidence="5" type="ORF">SELMODRAFT_407845</name>
</gene>
<dbReference type="EC" id="3.5.1.88" evidence="2 3"/>
<evidence type="ECO:0000256" key="3">
    <source>
        <dbReference type="RuleBase" id="RU362111"/>
    </source>
</evidence>
<organism evidence="6">
    <name type="scientific">Selaginella moellendorffii</name>
    <name type="common">Spikemoss</name>
    <dbReference type="NCBI Taxonomy" id="88036"/>
    <lineage>
        <taxon>Eukaryota</taxon>
        <taxon>Viridiplantae</taxon>
        <taxon>Streptophyta</taxon>
        <taxon>Embryophyta</taxon>
        <taxon>Tracheophyta</taxon>
        <taxon>Lycopodiopsida</taxon>
        <taxon>Selaginellales</taxon>
        <taxon>Selaginellaceae</taxon>
        <taxon>Selaginella</taxon>
    </lineage>
</organism>
<comment type="function">
    <text evidence="3">Removes the formyl group from the N-terminal Met of newly synthesized proteins.</text>
</comment>
<evidence type="ECO:0000313" key="6">
    <source>
        <dbReference type="Proteomes" id="UP000001514"/>
    </source>
</evidence>
<dbReference type="STRING" id="88036.D8R4Y4"/>
<dbReference type="GO" id="GO:0009507">
    <property type="term" value="C:chloroplast"/>
    <property type="evidence" value="ECO:0007669"/>
    <property type="project" value="UniProtKB-SubCell"/>
</dbReference>
<dbReference type="PANTHER" id="PTHR10458:SF22">
    <property type="entry name" value="PEPTIDE DEFORMYLASE"/>
    <property type="match status" value="1"/>
</dbReference>
<dbReference type="InterPro" id="IPR023635">
    <property type="entry name" value="Peptide_deformylase"/>
</dbReference>
<comment type="similarity">
    <text evidence="1 3">Belongs to the polypeptide deformylase family.</text>
</comment>
<comment type="catalytic activity">
    <reaction evidence="3">
        <text>N-terminal N-formyl-L-methionyl-[peptide] + H2O = N-terminal L-methionyl-[peptide] + formate</text>
        <dbReference type="Rhea" id="RHEA:24420"/>
        <dbReference type="Rhea" id="RHEA-COMP:10639"/>
        <dbReference type="Rhea" id="RHEA-COMP:10640"/>
        <dbReference type="ChEBI" id="CHEBI:15377"/>
        <dbReference type="ChEBI" id="CHEBI:15740"/>
        <dbReference type="ChEBI" id="CHEBI:49298"/>
        <dbReference type="ChEBI" id="CHEBI:64731"/>
        <dbReference type="EC" id="3.5.1.88"/>
    </reaction>
</comment>
<reference evidence="5 6" key="1">
    <citation type="journal article" date="2011" name="Science">
        <title>The Selaginella genome identifies genetic changes associated with the evolution of vascular plants.</title>
        <authorList>
            <person name="Banks J.A."/>
            <person name="Nishiyama T."/>
            <person name="Hasebe M."/>
            <person name="Bowman J.L."/>
            <person name="Gribskov M."/>
            <person name="dePamphilis C."/>
            <person name="Albert V.A."/>
            <person name="Aono N."/>
            <person name="Aoyama T."/>
            <person name="Ambrose B.A."/>
            <person name="Ashton N.W."/>
            <person name="Axtell M.J."/>
            <person name="Barker E."/>
            <person name="Barker M.S."/>
            <person name="Bennetzen J.L."/>
            <person name="Bonawitz N.D."/>
            <person name="Chapple C."/>
            <person name="Cheng C."/>
            <person name="Correa L.G."/>
            <person name="Dacre M."/>
            <person name="DeBarry J."/>
            <person name="Dreyer I."/>
            <person name="Elias M."/>
            <person name="Engstrom E.M."/>
            <person name="Estelle M."/>
            <person name="Feng L."/>
            <person name="Finet C."/>
            <person name="Floyd S.K."/>
            <person name="Frommer W.B."/>
            <person name="Fujita T."/>
            <person name="Gramzow L."/>
            <person name="Gutensohn M."/>
            <person name="Harholt J."/>
            <person name="Hattori M."/>
            <person name="Heyl A."/>
            <person name="Hirai T."/>
            <person name="Hiwatashi Y."/>
            <person name="Ishikawa M."/>
            <person name="Iwata M."/>
            <person name="Karol K.G."/>
            <person name="Koehler B."/>
            <person name="Kolukisaoglu U."/>
            <person name="Kubo M."/>
            <person name="Kurata T."/>
            <person name="Lalonde S."/>
            <person name="Li K."/>
            <person name="Li Y."/>
            <person name="Litt A."/>
            <person name="Lyons E."/>
            <person name="Manning G."/>
            <person name="Maruyama T."/>
            <person name="Michael T.P."/>
            <person name="Mikami K."/>
            <person name="Miyazaki S."/>
            <person name="Morinaga S."/>
            <person name="Murata T."/>
            <person name="Mueller-Roeber B."/>
            <person name="Nelson D.R."/>
            <person name="Obara M."/>
            <person name="Oguri Y."/>
            <person name="Olmstead R.G."/>
            <person name="Onodera N."/>
            <person name="Petersen B.L."/>
            <person name="Pils B."/>
            <person name="Prigge M."/>
            <person name="Rensing S.A."/>
            <person name="Riano-Pachon D.M."/>
            <person name="Roberts A.W."/>
            <person name="Sato Y."/>
            <person name="Scheller H.V."/>
            <person name="Schulz B."/>
            <person name="Schulz C."/>
            <person name="Shakirov E.V."/>
            <person name="Shibagaki N."/>
            <person name="Shinohara N."/>
            <person name="Shippen D.E."/>
            <person name="Soerensen I."/>
            <person name="Sotooka R."/>
            <person name="Sugimoto N."/>
            <person name="Sugita M."/>
            <person name="Sumikawa N."/>
            <person name="Tanurdzic M."/>
            <person name="Theissen G."/>
            <person name="Ulvskov P."/>
            <person name="Wakazuki S."/>
            <person name="Weng J.K."/>
            <person name="Willats W.W."/>
            <person name="Wipf D."/>
            <person name="Wolf P.G."/>
            <person name="Yang L."/>
            <person name="Zimmer A.D."/>
            <person name="Zhu Q."/>
            <person name="Mitros T."/>
            <person name="Hellsten U."/>
            <person name="Loque D."/>
            <person name="Otillar R."/>
            <person name="Salamov A."/>
            <person name="Schmutz J."/>
            <person name="Shapiro H."/>
            <person name="Lindquist E."/>
            <person name="Lucas S."/>
            <person name="Rokhsar D."/>
            <person name="Grigoriev I.V."/>
        </authorList>
    </citation>
    <scope>NUCLEOTIDE SEQUENCE [LARGE SCALE GENOMIC DNA]</scope>
</reference>
<keyword evidence="3" id="KW-0809">Transit peptide</keyword>
<evidence type="ECO:0000256" key="1">
    <source>
        <dbReference type="ARBA" id="ARBA00010759"/>
    </source>
</evidence>
<dbReference type="Gramene" id="EFJ32394">
    <property type="protein sequence ID" value="EFJ32394"/>
    <property type="gene ID" value="SELMODRAFT_407845"/>
</dbReference>
<comment type="subcellular location">
    <subcellularLocation>
        <location evidence="3">Plastid</location>
        <location evidence="3">Chloroplast</location>
    </subcellularLocation>
</comment>
<sequence>MRAHSGNSSSSSEDDNGSYMTVHRERKPMLRLRGIGWLCGIQFQSQHCLVSRSQAPARNIRINSFDDNVKKLMLDVTYRRDGIGLLTPQLGVNARLMVFNPEGERGKGKRDRYRSELKSQDINGKKYGSWTARIFRHEYDHLEGVLYIDQMTPRSLNSIGQELLNLEEEFEKRSGTPPPDAFKDKLCSVRLRAPFSTYRKFQLVKNNKPKSESNRASCCRRSRATRPSENDMADLHIILVNAEKRIRALTASKTTSVKRPEEVRVFRARKWSESSGCLSRRRENEDMSGKAGVSTQGRPSCDSGIQTQQQRWQRKFRKISVRNREKQLDDGQDVEIGVEG</sequence>
<keyword evidence="3" id="KW-0479">Metal-binding</keyword>
<evidence type="ECO:0000256" key="2">
    <source>
        <dbReference type="ARBA" id="ARBA00012175"/>
    </source>
</evidence>
<dbReference type="PRINTS" id="PR01576">
    <property type="entry name" value="PDEFORMYLASE"/>
</dbReference>
<dbReference type="InterPro" id="IPR036821">
    <property type="entry name" value="Peptide_deformylase_sf"/>
</dbReference>
<dbReference type="Pfam" id="PF01327">
    <property type="entry name" value="Pep_deformylase"/>
    <property type="match status" value="1"/>
</dbReference>
<dbReference type="GO" id="GO:0006412">
    <property type="term" value="P:translation"/>
    <property type="evidence" value="ECO:0007669"/>
    <property type="project" value="UniProtKB-KW"/>
</dbReference>
<keyword evidence="3" id="KW-0378">Hydrolase</keyword>
<dbReference type="eggNOG" id="KOG3137">
    <property type="taxonomic scope" value="Eukaryota"/>
</dbReference>
<keyword evidence="3" id="KW-0648">Protein biosynthesis</keyword>
<dbReference type="KEGG" id="smo:SELMODRAFT_407845"/>
<dbReference type="AlphaFoldDB" id="D8R4Y4"/>
<accession>D8R4Y4</accession>
<dbReference type="PANTHER" id="PTHR10458">
    <property type="entry name" value="PEPTIDE DEFORMYLASE"/>
    <property type="match status" value="1"/>
</dbReference>
<dbReference type="EMBL" id="GL377572">
    <property type="protein sequence ID" value="EFJ32394.1"/>
    <property type="molecule type" value="Genomic_DNA"/>
</dbReference>
<dbReference type="Gene3D" id="3.90.45.10">
    <property type="entry name" value="Peptide deformylase"/>
    <property type="match status" value="2"/>
</dbReference>
<feature type="compositionally biased region" description="Low complexity" evidence="4">
    <location>
        <begin position="1"/>
        <end position="11"/>
    </location>
</feature>
<dbReference type="Proteomes" id="UP000001514">
    <property type="component" value="Unassembled WGS sequence"/>
</dbReference>
<protein>
    <recommendedName>
        <fullName evidence="2 3">Peptide deformylase</fullName>
        <ecNumber evidence="2 3">3.5.1.88</ecNumber>
    </recommendedName>
</protein>
<evidence type="ECO:0000256" key="4">
    <source>
        <dbReference type="SAM" id="MobiDB-lite"/>
    </source>
</evidence>
<dbReference type="SUPFAM" id="SSF56420">
    <property type="entry name" value="Peptide deformylase"/>
    <property type="match status" value="1"/>
</dbReference>
<dbReference type="InParanoid" id="D8R4Y4"/>
<feature type="region of interest" description="Disordered" evidence="4">
    <location>
        <begin position="1"/>
        <end position="20"/>
    </location>
</feature>
<keyword evidence="3" id="KW-0150">Chloroplast</keyword>
<feature type="compositionally biased region" description="Polar residues" evidence="4">
    <location>
        <begin position="293"/>
        <end position="311"/>
    </location>
</feature>
<feature type="region of interest" description="Disordered" evidence="4">
    <location>
        <begin position="206"/>
        <end position="227"/>
    </location>
</feature>
<evidence type="ECO:0000313" key="5">
    <source>
        <dbReference type="EMBL" id="EFJ32394.1"/>
    </source>
</evidence>
<dbReference type="HOGENOM" id="CLU_817354_0_0_1"/>